<keyword evidence="10" id="KW-0256">Endoplasmic reticulum</keyword>
<evidence type="ECO:0000256" key="8">
    <source>
        <dbReference type="ARBA" id="ARBA00022679"/>
    </source>
</evidence>
<evidence type="ECO:0000256" key="15">
    <source>
        <dbReference type="ARBA" id="ARBA00050465"/>
    </source>
</evidence>
<dbReference type="CDD" id="cd03805">
    <property type="entry name" value="GT4_ALG2-like"/>
    <property type="match status" value="1"/>
</dbReference>
<reference evidence="20" key="1">
    <citation type="submission" date="2011-07" db="UniProtKB">
        <authorList>
            <consortium name="Ensembl"/>
        </authorList>
    </citation>
    <scope>IDENTIFICATION</scope>
    <source>
        <strain evidence="20">Tuebingen</strain>
    </source>
</reference>
<dbReference type="PhylomeDB" id="F1QPS1"/>
<evidence type="ECO:0000256" key="11">
    <source>
        <dbReference type="ARBA" id="ARBA00022989"/>
    </source>
</evidence>
<dbReference type="GeneTree" id="ENSGT00550000075033"/>
<dbReference type="eggNOG" id="KOG0853">
    <property type="taxonomic scope" value="Eukaryota"/>
</dbReference>
<comment type="pathway">
    <text evidence="2 17">Protein modification; protein glycosylation.</text>
</comment>
<dbReference type="UniPathway" id="UPA00378"/>
<dbReference type="Bgee" id="ENSDARG00000070399">
    <property type="expression patterns" value="Expressed in liver and 28 other cell types or tissues"/>
</dbReference>
<keyword evidence="8 17" id="KW-0808">Transferase</keyword>
<dbReference type="GO" id="GO:0005789">
    <property type="term" value="C:endoplasmic reticulum membrane"/>
    <property type="evidence" value="ECO:0007669"/>
    <property type="project" value="UniProtKB-SubCell"/>
</dbReference>
<dbReference type="OMA" id="AMYMKCP"/>
<dbReference type="EC" id="2.4.1.257" evidence="4 17"/>
<dbReference type="Pfam" id="PF13439">
    <property type="entry name" value="Glyco_transf_4"/>
    <property type="match status" value="1"/>
</dbReference>
<dbReference type="PANTHER" id="PTHR45918">
    <property type="entry name" value="ALPHA-1,3/1,6-MANNOSYLTRANSFERASE ALG2"/>
    <property type="match status" value="1"/>
</dbReference>
<evidence type="ECO:0000313" key="20">
    <source>
        <dbReference type="Ensembl" id="ENSDARP00000094034"/>
    </source>
</evidence>
<keyword evidence="7 17" id="KW-0328">Glycosyltransferase</keyword>
<evidence type="ECO:0000256" key="6">
    <source>
        <dbReference type="ARBA" id="ARBA00019218"/>
    </source>
</evidence>
<dbReference type="PaxDb" id="7955-ENSDARP00000094034"/>
<dbReference type="GO" id="GO:0102704">
    <property type="term" value="F:GDP-Man:Man(2)GlcNAc(2)-PP-Dol alpha-1,6-mannosyltransferase activity"/>
    <property type="evidence" value="ECO:0007669"/>
    <property type="project" value="UniProtKB-UniRule"/>
</dbReference>
<dbReference type="SUPFAM" id="SSF53756">
    <property type="entry name" value="UDP-Glycosyltransferase/glycogen phosphorylase"/>
    <property type="match status" value="1"/>
</dbReference>
<dbReference type="GO" id="GO:0012505">
    <property type="term" value="C:endomembrane system"/>
    <property type="evidence" value="ECO:0000318"/>
    <property type="project" value="GO_Central"/>
</dbReference>
<comment type="catalytic activity">
    <reaction evidence="13 17">
        <text>a beta-D-Man-(1-&gt;4)-beta-D-GlcNAc-(1-&gt;4)-alpha-D-GlcNAc-diphospho-di-trans,poly-cis-dolichol + GDP-alpha-D-mannose = an alpha-D-Man-(1-&gt;3)-beta-D-Man-(1-&gt;4)-beta-D-GlcNAc-(1-&gt;4)-alpha-D-GlcNAc-diphospho-di-trans,poly-cis-dolichol + GDP + H(+)</text>
        <dbReference type="Rhea" id="RHEA:29515"/>
        <dbReference type="Rhea" id="RHEA-COMP:19511"/>
        <dbReference type="Rhea" id="RHEA-COMP:19513"/>
        <dbReference type="ChEBI" id="CHEBI:15378"/>
        <dbReference type="ChEBI" id="CHEBI:57527"/>
        <dbReference type="ChEBI" id="CHEBI:58189"/>
        <dbReference type="ChEBI" id="CHEBI:58472"/>
        <dbReference type="ChEBI" id="CHEBI:132510"/>
        <dbReference type="EC" id="2.4.1.132"/>
    </reaction>
    <physiologicalReaction direction="left-to-right" evidence="13 17">
        <dbReference type="Rhea" id="RHEA:29516"/>
    </physiologicalReaction>
</comment>
<keyword evidence="11" id="KW-1133">Transmembrane helix</keyword>
<evidence type="ECO:0000259" key="19">
    <source>
        <dbReference type="Pfam" id="PF13439"/>
    </source>
</evidence>
<evidence type="ECO:0000313" key="21">
    <source>
        <dbReference type="ZFIN" id="ZDB-GENE-060502-2"/>
    </source>
</evidence>
<dbReference type="FunFam" id="3.40.50.2000:FF:000097">
    <property type="entry name" value="alpha-1,3/1,6-mannosyltransferase ALG2"/>
    <property type="match status" value="1"/>
</dbReference>
<comment type="catalytic activity">
    <reaction evidence="15">
        <text>a beta-D-Man-(1-&gt;4)-beta-D-GlcNAc-(1-&gt;4)-alpha-D-GlcNAc-diphospho-di-trans,poly-cis-dolichol + GDP-alpha-D-mannose = an alpha-D-Man-(1-&gt;6)-beta-D-Man-(1-&gt;4)-beta-D-GlcNAc-(1-&gt;4)-alpha-D-GlcNAc-diphospho-di-trans,poly-cis-dolichol + GDP + H(+)</text>
        <dbReference type="Rhea" id="RHEA:79023"/>
        <dbReference type="Rhea" id="RHEA-COMP:19511"/>
        <dbReference type="Rhea" id="RHEA-COMP:19514"/>
        <dbReference type="ChEBI" id="CHEBI:15378"/>
        <dbReference type="ChEBI" id="CHEBI:57527"/>
        <dbReference type="ChEBI" id="CHEBI:58189"/>
        <dbReference type="ChEBI" id="CHEBI:58472"/>
        <dbReference type="ChEBI" id="CHEBI:229641"/>
    </reaction>
    <physiologicalReaction direction="left-to-right" evidence="15">
        <dbReference type="Rhea" id="RHEA:79024"/>
    </physiologicalReaction>
</comment>
<dbReference type="Gene3D" id="3.40.50.2000">
    <property type="entry name" value="Glycogen Phosphorylase B"/>
    <property type="match status" value="2"/>
</dbReference>
<dbReference type="AGR" id="ZFIN:ZDB-GENE-060502-2"/>
<dbReference type="InterPro" id="IPR027054">
    <property type="entry name" value="ALG2"/>
</dbReference>
<gene>
    <name evidence="20 21" type="primary">alg2</name>
</gene>
<organism evidence="20">
    <name type="scientific">Danio rerio</name>
    <name type="common">Zebrafish</name>
    <name type="synonym">Brachydanio rerio</name>
    <dbReference type="NCBI Taxonomy" id="7955"/>
    <lineage>
        <taxon>Eukaryota</taxon>
        <taxon>Metazoa</taxon>
        <taxon>Chordata</taxon>
        <taxon>Craniata</taxon>
        <taxon>Vertebrata</taxon>
        <taxon>Euteleostomi</taxon>
        <taxon>Actinopterygii</taxon>
        <taxon>Neopterygii</taxon>
        <taxon>Teleostei</taxon>
        <taxon>Ostariophysi</taxon>
        <taxon>Cypriniformes</taxon>
        <taxon>Danionidae</taxon>
        <taxon>Danioninae</taxon>
        <taxon>Danio</taxon>
    </lineage>
</organism>
<dbReference type="GO" id="GO:0006488">
    <property type="term" value="P:dolichol-linked oligosaccharide biosynthetic process"/>
    <property type="evidence" value="ECO:0000318"/>
    <property type="project" value="GO_Central"/>
</dbReference>
<evidence type="ECO:0000256" key="3">
    <source>
        <dbReference type="ARBA" id="ARBA00009481"/>
    </source>
</evidence>
<evidence type="ECO:0000256" key="5">
    <source>
        <dbReference type="ARBA" id="ARBA00012649"/>
    </source>
</evidence>
<comment type="catalytic activity">
    <reaction evidence="16">
        <text>an alpha-D-Man-(1-&gt;6)-beta-D-Man-(1-&gt;4)-beta-D-GlcNAc-(1-&gt;4)-alpha-D-GlcNAc-diphospho-di-trans,poly-cis-dolichol + GDP-alpha-D-mannose = an alpha-D-Man-(1-&gt;3)-[alpha-D-Man-(1-&gt;6)]-beta-D-Man-(1-&gt;4)-beta-D-GlcNAc-(1-&gt;4)-alpha-D-GlcNAc-diphospho-di-trans,poly-cis-dolichol + GDP + H(+)</text>
        <dbReference type="Rhea" id="RHEA:79027"/>
        <dbReference type="Rhea" id="RHEA-COMP:19514"/>
        <dbReference type="Rhea" id="RHEA-COMP:19515"/>
        <dbReference type="ChEBI" id="CHEBI:15378"/>
        <dbReference type="ChEBI" id="CHEBI:57527"/>
        <dbReference type="ChEBI" id="CHEBI:58189"/>
        <dbReference type="ChEBI" id="CHEBI:132511"/>
        <dbReference type="ChEBI" id="CHEBI:229641"/>
    </reaction>
    <physiologicalReaction direction="left-to-right" evidence="16">
        <dbReference type="Rhea" id="RHEA:79028"/>
    </physiologicalReaction>
</comment>
<evidence type="ECO:0000256" key="4">
    <source>
        <dbReference type="ARBA" id="ARBA00011969"/>
    </source>
</evidence>
<dbReference type="InterPro" id="IPR028098">
    <property type="entry name" value="Glyco_trans_4-like_N"/>
</dbReference>
<name>F1QPS1_DANRE</name>
<comment type="similarity">
    <text evidence="3">Belongs to the glycosyltransferase group 1 family. Glycosyltransferase 4 subfamily.</text>
</comment>
<evidence type="ECO:0000256" key="1">
    <source>
        <dbReference type="ARBA" id="ARBA00004389"/>
    </source>
</evidence>
<keyword evidence="9" id="KW-0812">Transmembrane</keyword>
<evidence type="ECO:0000256" key="9">
    <source>
        <dbReference type="ARBA" id="ARBA00022692"/>
    </source>
</evidence>
<dbReference type="PANTHER" id="PTHR45918:SF1">
    <property type="entry name" value="ALPHA-1,3_1,6-MANNOSYLTRANSFERASE ALG2"/>
    <property type="match status" value="1"/>
</dbReference>
<evidence type="ECO:0000256" key="16">
    <source>
        <dbReference type="ARBA" id="ARBA00052501"/>
    </source>
</evidence>
<evidence type="ECO:0000256" key="12">
    <source>
        <dbReference type="ARBA" id="ARBA00023136"/>
    </source>
</evidence>
<comment type="function">
    <text evidence="17">Mannosylates Man(2)GlcNAc(2)-dolichol diphosphate and Man(1)GlcNAc(2)-dolichol diphosphate to form Man(3)GlcNAc(2)-dolichol diphosphate.</text>
</comment>
<keyword evidence="12" id="KW-0472">Membrane</keyword>
<evidence type="ECO:0000256" key="13">
    <source>
        <dbReference type="ARBA" id="ARBA00045103"/>
    </source>
</evidence>
<dbReference type="FunCoup" id="F1QPS1">
    <property type="interactions" value="2216"/>
</dbReference>
<dbReference type="GO" id="GO:0004378">
    <property type="term" value="F:GDP-Man:Man(1)GlcNAc(2)-PP-Dol alpha-1,3-mannosyltransferase activity"/>
    <property type="evidence" value="ECO:0007669"/>
    <property type="project" value="UniProtKB-UniRule"/>
</dbReference>
<dbReference type="OrthoDB" id="448893at2759"/>
<dbReference type="SMR" id="F1QPS1"/>
<proteinExistence type="inferred from homology"/>
<dbReference type="HOGENOM" id="CLU_030619_1_0_1"/>
<dbReference type="ZFIN" id="ZDB-GENE-060502-2">
    <property type="gene designation" value="alg2"/>
</dbReference>
<comment type="catalytic activity">
    <reaction evidence="14 17">
        <text>an alpha-D-Man-(1-&gt;3)-beta-D-Man-(1-&gt;4)-beta-D-GlcNAc-(1-&gt;4)-alpha-D-GlcNAc-diphospho-di-trans,poly-cis-dolichol + GDP-alpha-D-mannose = an alpha-D-Man-(1-&gt;3)-[alpha-D-Man-(1-&gt;6)]-beta-D-Man-(1-&gt;4)-beta-D-GlcNAc-(1-&gt;4)-alpha-D-GlcNAc-diphospho-di-trans,poly-cis-dolichol + GDP + H(+)</text>
        <dbReference type="Rhea" id="RHEA:29519"/>
        <dbReference type="Rhea" id="RHEA-COMP:19513"/>
        <dbReference type="Rhea" id="RHEA-COMP:19515"/>
        <dbReference type="ChEBI" id="CHEBI:15378"/>
        <dbReference type="ChEBI" id="CHEBI:57527"/>
        <dbReference type="ChEBI" id="CHEBI:58189"/>
        <dbReference type="ChEBI" id="CHEBI:132510"/>
        <dbReference type="ChEBI" id="CHEBI:132511"/>
        <dbReference type="EC" id="2.4.1.257"/>
    </reaction>
    <physiologicalReaction direction="left-to-right" evidence="14 17">
        <dbReference type="Rhea" id="RHEA:29520"/>
    </physiologicalReaction>
</comment>
<evidence type="ECO:0000256" key="2">
    <source>
        <dbReference type="ARBA" id="ARBA00004922"/>
    </source>
</evidence>
<feature type="domain" description="Glycosyl transferase family 1" evidence="18">
    <location>
        <begin position="263"/>
        <end position="432"/>
    </location>
</feature>
<dbReference type="STRING" id="7955.ENSDARP00000094034"/>
<dbReference type="ExpressionAtlas" id="F1QPS1">
    <property type="expression patterns" value="baseline and differential"/>
</dbReference>
<evidence type="ECO:0000256" key="17">
    <source>
        <dbReference type="RuleBase" id="RU367136"/>
    </source>
</evidence>
<dbReference type="AlphaFoldDB" id="F1QPS1"/>
<dbReference type="Pfam" id="PF00534">
    <property type="entry name" value="Glycos_transf_1"/>
    <property type="match status" value="1"/>
</dbReference>
<evidence type="ECO:0000256" key="10">
    <source>
        <dbReference type="ARBA" id="ARBA00022824"/>
    </source>
</evidence>
<dbReference type="EMBL" id="CU914485">
    <property type="status" value="NOT_ANNOTATED_CDS"/>
    <property type="molecule type" value="Genomic_DNA"/>
</dbReference>
<evidence type="ECO:0000256" key="7">
    <source>
        <dbReference type="ARBA" id="ARBA00022676"/>
    </source>
</evidence>
<comment type="subcellular location">
    <subcellularLocation>
        <location evidence="1 17">Endoplasmic reticulum membrane</location>
        <topology evidence="1 17">Single-pass membrane protein</topology>
    </subcellularLocation>
</comment>
<accession>A0A8M6YTF8</accession>
<reference evidence="20" key="2">
    <citation type="journal article" date="2013" name="Nature">
        <title>The zebrafish reference genome sequence and its relationship to the human genome.</title>
        <authorList>
            <consortium name="Genome Reference Consortium Zebrafish"/>
            <person name="Howe K."/>
            <person name="Clark M.D."/>
            <person name="Torroja C.F."/>
            <person name="Torrance J."/>
            <person name="Berthelot C."/>
            <person name="Muffato M."/>
            <person name="Collins J.E."/>
            <person name="Humphray S."/>
            <person name="McLaren K."/>
            <person name="Matthews L."/>
            <person name="McLaren S."/>
            <person name="Sealy I."/>
            <person name="Caccamo M."/>
            <person name="Churcher C."/>
            <person name="Scott C."/>
            <person name="Barrett J.C."/>
            <person name="Koch R."/>
            <person name="Rauch G.J."/>
            <person name="White S."/>
            <person name="Chow W."/>
            <person name="Kilian B."/>
            <person name="Quintais L.T."/>
            <person name="Guerra-Assuncao J.A."/>
            <person name="Zhou Y."/>
            <person name="Gu Y."/>
            <person name="Yen J."/>
            <person name="Vogel J.H."/>
            <person name="Eyre T."/>
            <person name="Redmond S."/>
            <person name="Banerjee R."/>
            <person name="Chi J."/>
            <person name="Fu B."/>
            <person name="Langley E."/>
            <person name="Maguire S.F."/>
            <person name="Laird G.K."/>
            <person name="Lloyd D."/>
            <person name="Kenyon E."/>
            <person name="Donaldson S."/>
            <person name="Sehra H."/>
            <person name="Almeida-King J."/>
            <person name="Loveland J."/>
            <person name="Trevanion S."/>
            <person name="Jones M."/>
            <person name="Quail M."/>
            <person name="Willey D."/>
            <person name="Hunt A."/>
            <person name="Burton J."/>
            <person name="Sims S."/>
            <person name="McLay K."/>
            <person name="Plumb B."/>
            <person name="Davis J."/>
            <person name="Clee C."/>
            <person name="Oliver K."/>
            <person name="Clark R."/>
            <person name="Riddle C."/>
            <person name="Elliot D."/>
            <person name="Eliott D."/>
            <person name="Threadgold G."/>
            <person name="Harden G."/>
            <person name="Ware D."/>
            <person name="Begum S."/>
            <person name="Mortimore B."/>
            <person name="Mortimer B."/>
            <person name="Kerry G."/>
            <person name="Heath P."/>
            <person name="Phillimore B."/>
            <person name="Tracey A."/>
            <person name="Corby N."/>
            <person name="Dunn M."/>
            <person name="Johnson C."/>
            <person name="Wood J."/>
            <person name="Clark S."/>
            <person name="Pelan S."/>
            <person name="Griffiths G."/>
            <person name="Smith M."/>
            <person name="Glithero R."/>
            <person name="Howden P."/>
            <person name="Barker N."/>
            <person name="Lloyd C."/>
            <person name="Stevens C."/>
            <person name="Harley J."/>
            <person name="Holt K."/>
            <person name="Panagiotidis G."/>
            <person name="Lovell J."/>
            <person name="Beasley H."/>
            <person name="Henderson C."/>
            <person name="Gordon D."/>
            <person name="Auger K."/>
            <person name="Wright D."/>
            <person name="Collins J."/>
            <person name="Raisen C."/>
            <person name="Dyer L."/>
            <person name="Leung K."/>
            <person name="Robertson L."/>
            <person name="Ambridge K."/>
            <person name="Leongamornlert D."/>
            <person name="McGuire S."/>
            <person name="Gilderthorp R."/>
            <person name="Griffiths C."/>
            <person name="Manthravadi D."/>
            <person name="Nichol S."/>
            <person name="Barker G."/>
            <person name="Whitehead S."/>
            <person name="Kay M."/>
            <person name="Brown J."/>
            <person name="Murnane C."/>
            <person name="Gray E."/>
            <person name="Humphries M."/>
            <person name="Sycamore N."/>
            <person name="Barker D."/>
            <person name="Saunders D."/>
            <person name="Wallis J."/>
            <person name="Babbage A."/>
            <person name="Hammond S."/>
            <person name="Mashreghi-Mohammadi M."/>
            <person name="Barr L."/>
            <person name="Martin S."/>
            <person name="Wray P."/>
            <person name="Ellington A."/>
            <person name="Matthews N."/>
            <person name="Ellwood M."/>
            <person name="Woodmansey R."/>
            <person name="Clark G."/>
            <person name="Cooper J."/>
            <person name="Cooper J."/>
            <person name="Tromans A."/>
            <person name="Grafham D."/>
            <person name="Skuce C."/>
            <person name="Pandian R."/>
            <person name="Andrews R."/>
            <person name="Harrison E."/>
            <person name="Kimberley A."/>
            <person name="Garnett J."/>
            <person name="Fosker N."/>
            <person name="Hall R."/>
            <person name="Garner P."/>
            <person name="Kelly D."/>
            <person name="Bird C."/>
            <person name="Palmer S."/>
            <person name="Gehring I."/>
            <person name="Berger A."/>
            <person name="Dooley C.M."/>
            <person name="Ersan-Urun Z."/>
            <person name="Eser C."/>
            <person name="Geiger H."/>
            <person name="Geisler M."/>
            <person name="Karotki L."/>
            <person name="Kirn A."/>
            <person name="Konantz J."/>
            <person name="Konantz M."/>
            <person name="Oberlander M."/>
            <person name="Rudolph-Geiger S."/>
            <person name="Teucke M."/>
            <person name="Lanz C."/>
            <person name="Raddatz G."/>
            <person name="Osoegawa K."/>
            <person name="Zhu B."/>
            <person name="Rapp A."/>
            <person name="Widaa S."/>
            <person name="Langford C."/>
            <person name="Yang F."/>
            <person name="Schuster S.C."/>
            <person name="Carter N.P."/>
            <person name="Harrow J."/>
            <person name="Ning Z."/>
            <person name="Herrero J."/>
            <person name="Searle S.M."/>
            <person name="Enright A."/>
            <person name="Geisler R."/>
            <person name="Plasterk R.H."/>
            <person name="Lee C."/>
            <person name="Westerfield M."/>
            <person name="de Jong P.J."/>
            <person name="Zon L.I."/>
            <person name="Postlethwait J.H."/>
            <person name="Nusslein-Volhard C."/>
            <person name="Hubbard T.J."/>
            <person name="Roest Crollius H."/>
            <person name="Rogers J."/>
            <person name="Stemple D.L."/>
        </authorList>
    </citation>
    <scope>NUCLEOTIDE SEQUENCE [LARGE SCALE GENOMIC DNA]</scope>
    <source>
        <strain evidence="20">Tuebingen</strain>
    </source>
</reference>
<sequence>MRWVMCTELGRHFGSIRKPVSLSRQLCAIFVSHSNKQTDEFVSVNVKGSCQDSMVRVVFLHPDLGIGGAERLVVDAAVALRSRGCSVQIWTAHYDPQHCFSETLSPDLPVVCVGDWLPTSVFGYFHALCAYLRMIYLTIYLVLFSGEEFDVVFCDQVSACIPFLRLARQRKKVLFYCHFPDQLLTQRRSALKRLYRGPIDWFEELTTGMADRILVNSQFTAKVFKQTFPKLSEIHTDVLYPSLNSSAFDDEVEGLGGLLPEGRSFIYLSINRYERKKNLPLALQALANLKDRLSVGEWERVHLVMAGGYDERVVENVEHYEELRSLVTSLGLEDHVTFLRSFSDKQKLSLLHNSTCVLYTPSNEHFGIVPIESMYLRCPVIAVNSGGPLESVAHEETGFLCEPTPERFSEAMQNFVSDPKLKQRMGQAGRERVQQRFSMQAFTEQLYSHIASLTQ</sequence>
<feature type="domain" description="Glycosyltransferase subfamily 4-like N-terminal" evidence="19">
    <location>
        <begin position="66"/>
        <end position="231"/>
    </location>
</feature>
<dbReference type="InterPro" id="IPR001296">
    <property type="entry name" value="Glyco_trans_1"/>
</dbReference>
<dbReference type="GO" id="GO:0000033">
    <property type="term" value="F:alpha-1,3-mannosyltransferase activity"/>
    <property type="evidence" value="ECO:0000318"/>
    <property type="project" value="GO_Central"/>
</dbReference>
<dbReference type="FunFam" id="3.40.50.2000:FF:000085">
    <property type="entry name" value="alpha-1,3/1,6-mannosyltransferase ALG2"/>
    <property type="match status" value="1"/>
</dbReference>
<protein>
    <recommendedName>
        <fullName evidence="6 17">Alpha-1,3/1,6-mannosyltransferase ALG2</fullName>
        <ecNumber evidence="5 17">2.4.1.132</ecNumber>
        <ecNumber evidence="4 17">2.4.1.257</ecNumber>
    </recommendedName>
    <alternativeName>
        <fullName evidence="17">GDP-Man:Man(1)GlcNAc(2)-PP-Dol alpha-1,3-mannosyltransferase</fullName>
    </alternativeName>
</protein>
<accession>F1QPS1</accession>
<evidence type="ECO:0000256" key="14">
    <source>
        <dbReference type="ARBA" id="ARBA00045104"/>
    </source>
</evidence>
<evidence type="ECO:0000259" key="18">
    <source>
        <dbReference type="Pfam" id="PF00534"/>
    </source>
</evidence>
<dbReference type="EC" id="2.4.1.132" evidence="5 17"/>
<dbReference type="Ensembl" id="ENSDART00000103257.5">
    <property type="protein sequence ID" value="ENSDARP00000094034.3"/>
    <property type="gene ID" value="ENSDARG00000070399.6"/>
</dbReference>